<proteinExistence type="predicted"/>
<evidence type="ECO:0000313" key="2">
    <source>
        <dbReference type="Proteomes" id="UP000215914"/>
    </source>
</evidence>
<reference evidence="2" key="1">
    <citation type="journal article" date="2017" name="Nature">
        <title>The sunflower genome provides insights into oil metabolism, flowering and Asterid evolution.</title>
        <authorList>
            <person name="Badouin H."/>
            <person name="Gouzy J."/>
            <person name="Grassa C.J."/>
            <person name="Murat F."/>
            <person name="Staton S.E."/>
            <person name="Cottret L."/>
            <person name="Lelandais-Briere C."/>
            <person name="Owens G.L."/>
            <person name="Carrere S."/>
            <person name="Mayjonade B."/>
            <person name="Legrand L."/>
            <person name="Gill N."/>
            <person name="Kane N.C."/>
            <person name="Bowers J.E."/>
            <person name="Hubner S."/>
            <person name="Bellec A."/>
            <person name="Berard A."/>
            <person name="Berges H."/>
            <person name="Blanchet N."/>
            <person name="Boniface M.C."/>
            <person name="Brunel D."/>
            <person name="Catrice O."/>
            <person name="Chaidir N."/>
            <person name="Claudel C."/>
            <person name="Donnadieu C."/>
            <person name="Faraut T."/>
            <person name="Fievet G."/>
            <person name="Helmstetter N."/>
            <person name="King M."/>
            <person name="Knapp S.J."/>
            <person name="Lai Z."/>
            <person name="Le Paslier M.C."/>
            <person name="Lippi Y."/>
            <person name="Lorenzon L."/>
            <person name="Mandel J.R."/>
            <person name="Marage G."/>
            <person name="Marchand G."/>
            <person name="Marquand E."/>
            <person name="Bret-Mestries E."/>
            <person name="Morien E."/>
            <person name="Nambeesan S."/>
            <person name="Nguyen T."/>
            <person name="Pegot-Espagnet P."/>
            <person name="Pouilly N."/>
            <person name="Raftis F."/>
            <person name="Sallet E."/>
            <person name="Schiex T."/>
            <person name="Thomas J."/>
            <person name="Vandecasteele C."/>
            <person name="Vares D."/>
            <person name="Vear F."/>
            <person name="Vautrin S."/>
            <person name="Crespi M."/>
            <person name="Mangin B."/>
            <person name="Burke J.M."/>
            <person name="Salse J."/>
            <person name="Munos S."/>
            <person name="Vincourt P."/>
            <person name="Rieseberg L.H."/>
            <person name="Langlade N.B."/>
        </authorList>
    </citation>
    <scope>NUCLEOTIDE SEQUENCE [LARGE SCALE GENOMIC DNA]</scope>
    <source>
        <strain evidence="2">cv. SF193</strain>
    </source>
</reference>
<accession>A0A251UIM7</accession>
<dbReference type="Proteomes" id="UP000215914">
    <property type="component" value="Chromosome 6"/>
</dbReference>
<organism evidence="1 2">
    <name type="scientific">Helianthus annuus</name>
    <name type="common">Common sunflower</name>
    <dbReference type="NCBI Taxonomy" id="4232"/>
    <lineage>
        <taxon>Eukaryota</taxon>
        <taxon>Viridiplantae</taxon>
        <taxon>Streptophyta</taxon>
        <taxon>Embryophyta</taxon>
        <taxon>Tracheophyta</taxon>
        <taxon>Spermatophyta</taxon>
        <taxon>Magnoliopsida</taxon>
        <taxon>eudicotyledons</taxon>
        <taxon>Gunneridae</taxon>
        <taxon>Pentapetalae</taxon>
        <taxon>asterids</taxon>
        <taxon>campanulids</taxon>
        <taxon>Asterales</taxon>
        <taxon>Asteraceae</taxon>
        <taxon>Asteroideae</taxon>
        <taxon>Heliantheae alliance</taxon>
        <taxon>Heliantheae</taxon>
        <taxon>Helianthus</taxon>
    </lineage>
</organism>
<protein>
    <submittedName>
        <fullName evidence="1">Uncharacterized protein</fullName>
    </submittedName>
</protein>
<gene>
    <name evidence="1" type="ORF">HannXRQ_Chr06g0180091</name>
</gene>
<evidence type="ECO:0000313" key="1">
    <source>
        <dbReference type="EMBL" id="OTG23227.1"/>
    </source>
</evidence>
<keyword evidence="2" id="KW-1185">Reference proteome</keyword>
<sequence length="86" mass="9710">MNKNPNFLPHSLQGSRECLLTIMDMDDDLTKGSYQISDIKLSWHEGKACACIRMIYNQDQNVVIMLAENIVNLINPETGQIIKTDG</sequence>
<dbReference type="InParanoid" id="A0A251UIM7"/>
<dbReference type="EMBL" id="CM007895">
    <property type="protein sequence ID" value="OTG23227.1"/>
    <property type="molecule type" value="Genomic_DNA"/>
</dbReference>
<name>A0A251UIM7_HELAN</name>
<dbReference type="AlphaFoldDB" id="A0A251UIM7"/>